<dbReference type="InterPro" id="IPR036259">
    <property type="entry name" value="MFS_trans_sf"/>
</dbReference>
<keyword evidence="4 8" id="KW-0812">Transmembrane</keyword>
<name>A0A7J7KSE5_BUGNE</name>
<evidence type="ECO:0000256" key="5">
    <source>
        <dbReference type="ARBA" id="ARBA00022989"/>
    </source>
</evidence>
<feature type="transmembrane region" description="Helical" evidence="8">
    <location>
        <begin position="117"/>
        <end position="139"/>
    </location>
</feature>
<dbReference type="Pfam" id="PF03137">
    <property type="entry name" value="OATP"/>
    <property type="match status" value="1"/>
</dbReference>
<feature type="transmembrane region" description="Helical" evidence="8">
    <location>
        <begin position="188"/>
        <end position="206"/>
    </location>
</feature>
<evidence type="ECO:0000313" key="11">
    <source>
        <dbReference type="Proteomes" id="UP000593567"/>
    </source>
</evidence>
<feature type="transmembrane region" description="Helical" evidence="8">
    <location>
        <begin position="7"/>
        <end position="24"/>
    </location>
</feature>
<evidence type="ECO:0000256" key="2">
    <source>
        <dbReference type="ARBA" id="ARBA00009657"/>
    </source>
</evidence>
<keyword evidence="3" id="KW-1003">Cell membrane</keyword>
<comment type="caution">
    <text evidence="8">Lacks conserved residue(s) required for the propagation of feature annotation.</text>
</comment>
<keyword evidence="11" id="KW-1185">Reference proteome</keyword>
<dbReference type="InterPro" id="IPR004156">
    <property type="entry name" value="OATP"/>
</dbReference>
<keyword evidence="7" id="KW-1015">Disulfide bond</keyword>
<evidence type="ECO:0000256" key="4">
    <source>
        <dbReference type="ARBA" id="ARBA00022692"/>
    </source>
</evidence>
<comment type="subcellular location">
    <subcellularLocation>
        <location evidence="1 8">Cell membrane</location>
        <topology evidence="1 8">Multi-pass membrane protein</topology>
    </subcellularLocation>
</comment>
<dbReference type="Proteomes" id="UP000593567">
    <property type="component" value="Unassembled WGS sequence"/>
</dbReference>
<dbReference type="GO" id="GO:0016323">
    <property type="term" value="C:basolateral plasma membrane"/>
    <property type="evidence" value="ECO:0007669"/>
    <property type="project" value="TreeGrafter"/>
</dbReference>
<dbReference type="OrthoDB" id="5062115at2759"/>
<feature type="transmembrane region" description="Helical" evidence="8">
    <location>
        <begin position="353"/>
        <end position="374"/>
    </location>
</feature>
<comment type="similarity">
    <text evidence="2 8">Belongs to the organo anion transporter (TC 2.A.60) family.</text>
</comment>
<dbReference type="PROSITE" id="PS51465">
    <property type="entry name" value="KAZAL_2"/>
    <property type="match status" value="1"/>
</dbReference>
<evidence type="ECO:0000313" key="10">
    <source>
        <dbReference type="EMBL" id="KAF6041058.1"/>
    </source>
</evidence>
<evidence type="ECO:0000256" key="1">
    <source>
        <dbReference type="ARBA" id="ARBA00004651"/>
    </source>
</evidence>
<proteinExistence type="inferred from homology"/>
<evidence type="ECO:0000256" key="8">
    <source>
        <dbReference type="RuleBase" id="RU362056"/>
    </source>
</evidence>
<accession>A0A7J7KSE5</accession>
<comment type="caution">
    <text evidence="10">The sequence shown here is derived from an EMBL/GenBank/DDBJ whole genome shotgun (WGS) entry which is preliminary data.</text>
</comment>
<protein>
    <recommendedName>
        <fullName evidence="8">Solute carrier organic anion transporter family member</fullName>
    </recommendedName>
</protein>
<keyword evidence="8" id="KW-0813">Transport</keyword>
<gene>
    <name evidence="10" type="ORF">EB796_000646</name>
</gene>
<dbReference type="InterPro" id="IPR036058">
    <property type="entry name" value="Kazal_dom_sf"/>
</dbReference>
<evidence type="ECO:0000259" key="9">
    <source>
        <dbReference type="PROSITE" id="PS51465"/>
    </source>
</evidence>
<dbReference type="InterPro" id="IPR002350">
    <property type="entry name" value="Kazal_dom"/>
</dbReference>
<dbReference type="Pfam" id="PF07648">
    <property type="entry name" value="Kazal_2"/>
    <property type="match status" value="1"/>
</dbReference>
<evidence type="ECO:0000256" key="3">
    <source>
        <dbReference type="ARBA" id="ARBA00022475"/>
    </source>
</evidence>
<dbReference type="SUPFAM" id="SSF103473">
    <property type="entry name" value="MFS general substrate transporter"/>
    <property type="match status" value="1"/>
</dbReference>
<reference evidence="10" key="1">
    <citation type="submission" date="2020-06" db="EMBL/GenBank/DDBJ databases">
        <title>Draft genome of Bugula neritina, a colonial animal packing powerful symbionts and potential medicines.</title>
        <authorList>
            <person name="Rayko M."/>
        </authorList>
    </citation>
    <scope>NUCLEOTIDE SEQUENCE [LARGE SCALE GENOMIC DNA]</scope>
    <source>
        <strain evidence="10">Kwan_BN1</strain>
    </source>
</reference>
<dbReference type="PANTHER" id="PTHR11388">
    <property type="entry name" value="ORGANIC ANION TRANSPORTER"/>
    <property type="match status" value="1"/>
</dbReference>
<feature type="transmembrane region" description="Helical" evidence="8">
    <location>
        <begin position="312"/>
        <end position="332"/>
    </location>
</feature>
<dbReference type="NCBIfam" id="TIGR00805">
    <property type="entry name" value="oat"/>
    <property type="match status" value="1"/>
</dbReference>
<feature type="transmembrane region" description="Helical" evidence="8">
    <location>
        <begin position="44"/>
        <end position="66"/>
    </location>
</feature>
<dbReference type="EMBL" id="VXIV02000084">
    <property type="protein sequence ID" value="KAF6041058.1"/>
    <property type="molecule type" value="Genomic_DNA"/>
</dbReference>
<dbReference type="GO" id="GO:0006811">
    <property type="term" value="P:monoatomic ion transport"/>
    <property type="evidence" value="ECO:0007669"/>
    <property type="project" value="UniProtKB-KW"/>
</dbReference>
<keyword evidence="6 8" id="KW-0472">Membrane</keyword>
<feature type="domain" description="Kazal-like" evidence="9">
    <location>
        <begin position="230"/>
        <end position="287"/>
    </location>
</feature>
<evidence type="ECO:0000256" key="6">
    <source>
        <dbReference type="ARBA" id="ARBA00023136"/>
    </source>
</evidence>
<organism evidence="10 11">
    <name type="scientific">Bugula neritina</name>
    <name type="common">Brown bryozoan</name>
    <name type="synonym">Sertularia neritina</name>
    <dbReference type="NCBI Taxonomy" id="10212"/>
    <lineage>
        <taxon>Eukaryota</taxon>
        <taxon>Metazoa</taxon>
        <taxon>Spiralia</taxon>
        <taxon>Lophotrochozoa</taxon>
        <taxon>Bryozoa</taxon>
        <taxon>Gymnolaemata</taxon>
        <taxon>Cheilostomatida</taxon>
        <taxon>Flustrina</taxon>
        <taxon>Buguloidea</taxon>
        <taxon>Bugulidae</taxon>
        <taxon>Bugula</taxon>
    </lineage>
</organism>
<dbReference type="AlphaFoldDB" id="A0A7J7KSE5"/>
<dbReference type="Gene3D" id="1.20.1250.20">
    <property type="entry name" value="MFS general substrate transporter like domains"/>
    <property type="match status" value="1"/>
</dbReference>
<keyword evidence="8" id="KW-0406">Ion transport</keyword>
<sequence>MSASSILGPAVGYILGGSLLNIYVDYPKSPPSGLTPNDPRWVGAWWLGFLISSIFSALLALVMFLFPKELPGTAAIRAAKVSEAHQNSNEDVVNGKGFGLTFRDMPRAAWYLLRNPTYMCITIVATCEIALAAGFSTFMPKYVSNQFGQKASAAGILTGYVAVPGAALGQFTGGFICRRMQLKVLSMLKMTIICSILVLVLTPIYWAQCPETSIAGVTTAYPGHVLPEEADLNSTCNSECGCSTSTYEPVCADGIQYFSPCHAGCSMEPVETSDDMSLVYHNCVCPTNNLPGESVANLTLVTAGLCPQGCQMLYAFLPLAFVVFFITFLMGAPTTMTTLRVVPESQRAFAISFQWVFLRFFGSIPGPIIFGSMIDASCSLWDEECSVRGSCWVYNNFDMSLRLFILSVVLKVLALFFNILGSSYINPLIVKTTL</sequence>
<evidence type="ECO:0000256" key="7">
    <source>
        <dbReference type="ARBA" id="ARBA00023157"/>
    </source>
</evidence>
<dbReference type="GO" id="GO:0043252">
    <property type="term" value="P:sodium-independent organic anion transport"/>
    <property type="evidence" value="ECO:0007669"/>
    <property type="project" value="TreeGrafter"/>
</dbReference>
<dbReference type="GO" id="GO:0015347">
    <property type="term" value="F:sodium-independent organic anion transmembrane transporter activity"/>
    <property type="evidence" value="ECO:0007669"/>
    <property type="project" value="TreeGrafter"/>
</dbReference>
<feature type="transmembrane region" description="Helical" evidence="8">
    <location>
        <begin position="403"/>
        <end position="425"/>
    </location>
</feature>
<keyword evidence="5 8" id="KW-1133">Transmembrane helix</keyword>
<feature type="transmembrane region" description="Helical" evidence="8">
    <location>
        <begin position="151"/>
        <end position="176"/>
    </location>
</feature>
<dbReference type="PANTHER" id="PTHR11388:SF160">
    <property type="entry name" value="SOLUTE CARRIER ORGANIC ANION TRANSPORTER FAMILY MEMBER"/>
    <property type="match status" value="1"/>
</dbReference>
<dbReference type="SUPFAM" id="SSF100895">
    <property type="entry name" value="Kazal-type serine protease inhibitors"/>
    <property type="match status" value="1"/>
</dbReference>